<evidence type="ECO:0000313" key="2">
    <source>
        <dbReference type="EMBL" id="MER0429923.1"/>
    </source>
</evidence>
<dbReference type="RefSeq" id="WP_350241982.1">
    <property type="nucleotide sequence ID" value="NZ_JBEJUE010000082.1"/>
</dbReference>
<dbReference type="EMBL" id="JBEJUE010000082">
    <property type="protein sequence ID" value="MER0429923.1"/>
    <property type="molecule type" value="Genomic_DNA"/>
</dbReference>
<dbReference type="Pfam" id="PF09509">
    <property type="entry name" value="Hypoth_Ymh"/>
    <property type="match status" value="1"/>
</dbReference>
<keyword evidence="3" id="KW-1185">Reference proteome</keyword>
<evidence type="ECO:0000259" key="1">
    <source>
        <dbReference type="Pfam" id="PF09509"/>
    </source>
</evidence>
<organism evidence="2 3">
    <name type="scientific">Streptomyces microflavus</name>
    <name type="common">Streptomyces lipmanii</name>
    <dbReference type="NCBI Taxonomy" id="1919"/>
    <lineage>
        <taxon>Bacteria</taxon>
        <taxon>Bacillati</taxon>
        <taxon>Actinomycetota</taxon>
        <taxon>Actinomycetes</taxon>
        <taxon>Kitasatosporales</taxon>
        <taxon>Streptomycetaceae</taxon>
        <taxon>Streptomyces</taxon>
    </lineage>
</organism>
<proteinExistence type="predicted"/>
<dbReference type="Proteomes" id="UP001456562">
    <property type="component" value="Unassembled WGS sequence"/>
</dbReference>
<reference evidence="2 3" key="1">
    <citation type="submission" date="2024-01" db="EMBL/GenBank/DDBJ databases">
        <title>Metagenomic exploration of the rhizosphere soil microbial community and their significance in facilitating the development of wild simulated ginseng.</title>
        <authorList>
            <person name="Huang J."/>
        </authorList>
    </citation>
    <scope>NUCLEOTIDE SEQUENCE [LARGE SCALE GENOMIC DNA]</scope>
    <source>
        <strain evidence="2 3">WY141</strain>
    </source>
</reference>
<feature type="domain" description="Conserved hypothetical protein CHP02391" evidence="1">
    <location>
        <begin position="106"/>
        <end position="230"/>
    </location>
</feature>
<accession>A0ABV1QFJ4</accession>
<dbReference type="InterPro" id="IPR012654">
    <property type="entry name" value="CHP02391"/>
</dbReference>
<gene>
    <name evidence="2" type="ORF">ABR748_38030</name>
</gene>
<sequence length="251" mass="27554">MDHPYAVTKLSAALAQINKQIAAIDADQNAWNWPEASDDLLLLEAEARIIQNAYVPKLGDYELNMNERDRWVAARHATIQALARANSADEIAAFLRPSSPSLAADALHPWVWEPAAQLWGAGAHRDAVLTAARTVNARLQQKLSRHDIGETDLCMQSFDPKPPSAGKPRLRFDGDRETQTWKARQEGAKYFSAGAFLGIRNLAAHQETVTWTEQEALEYLASFSVVARWIEECSVETAPPAVTPAAGTNGA</sequence>
<name>A0ABV1QFJ4_STRMI</name>
<protein>
    <submittedName>
        <fullName evidence="2">TIGR02391 family protein</fullName>
    </submittedName>
</protein>
<evidence type="ECO:0000313" key="3">
    <source>
        <dbReference type="Proteomes" id="UP001456562"/>
    </source>
</evidence>
<comment type="caution">
    <text evidence="2">The sequence shown here is derived from an EMBL/GenBank/DDBJ whole genome shotgun (WGS) entry which is preliminary data.</text>
</comment>